<proteinExistence type="predicted"/>
<dbReference type="Proteomes" id="UP000032305">
    <property type="component" value="Unassembled WGS sequence"/>
</dbReference>
<comment type="caution">
    <text evidence="1">The sequence shown here is derived from an EMBL/GenBank/DDBJ whole genome shotgun (WGS) entry which is preliminary data.</text>
</comment>
<gene>
    <name evidence="1" type="ORF">SP5_024_00010</name>
</gene>
<organism evidence="1 2">
    <name type="scientific">Sphingomonas parapaucimobilis NBRC 15100</name>
    <dbReference type="NCBI Taxonomy" id="1219049"/>
    <lineage>
        <taxon>Bacteria</taxon>
        <taxon>Pseudomonadati</taxon>
        <taxon>Pseudomonadota</taxon>
        <taxon>Alphaproteobacteria</taxon>
        <taxon>Sphingomonadales</taxon>
        <taxon>Sphingomonadaceae</taxon>
        <taxon>Sphingomonas</taxon>
    </lineage>
</organism>
<evidence type="ECO:0000313" key="1">
    <source>
        <dbReference type="EMBL" id="GAM00172.1"/>
    </source>
</evidence>
<accession>A0A0A1W4P2</accession>
<keyword evidence="2" id="KW-1185">Reference proteome</keyword>
<evidence type="ECO:0008006" key="3">
    <source>
        <dbReference type="Google" id="ProtNLM"/>
    </source>
</evidence>
<dbReference type="AlphaFoldDB" id="A0A0A1W4P2"/>
<dbReference type="eggNOG" id="COG4253">
    <property type="taxonomic scope" value="Bacteria"/>
</dbReference>
<sequence>MGAGRAGGLPLSYPLDAPHLGVMTKRLLTPAEETLARSVFGDAIDYARVHLSPTKWAFFQPRDTVMAPTGCIHFHPRGDLWREDFGACPLHEQGLFIHEMVHIWQHQQGLFLPLKRHPFCRYTYCLKPGQRFDRYGIEQQAEIVRHAFLLKRGAVVAGAPPLAQYRTLVPF</sequence>
<reference evidence="1 2" key="1">
    <citation type="submission" date="2014-11" db="EMBL/GenBank/DDBJ databases">
        <title>Whole genome shotgun sequence of Sphingomonas parapaucimobilis NBRC 15100.</title>
        <authorList>
            <person name="Katano-Makiyama Y."/>
            <person name="Hosoyama A."/>
            <person name="Hashimoto M."/>
            <person name="Hosoyama Y."/>
            <person name="Noguchi M."/>
            <person name="Numata M."/>
            <person name="Tsuchikane K."/>
            <person name="Hirakata S."/>
            <person name="Uohara A."/>
            <person name="Shimodaira J."/>
            <person name="Ohji S."/>
            <person name="Ichikawa N."/>
            <person name="Kimura A."/>
            <person name="Yamazoe A."/>
            <person name="Fujita N."/>
        </authorList>
    </citation>
    <scope>NUCLEOTIDE SEQUENCE [LARGE SCALE GENOMIC DNA]</scope>
    <source>
        <strain evidence="1 2">NBRC 15100</strain>
    </source>
</reference>
<evidence type="ECO:0000313" key="2">
    <source>
        <dbReference type="Proteomes" id="UP000032305"/>
    </source>
</evidence>
<name>A0A0A1W4P2_9SPHN</name>
<feature type="non-terminal residue" evidence="1">
    <location>
        <position position="171"/>
    </location>
</feature>
<protein>
    <recommendedName>
        <fullName evidence="3">Vgr related protein</fullName>
    </recommendedName>
</protein>
<dbReference type="EMBL" id="BBPI01000024">
    <property type="protein sequence ID" value="GAM00172.1"/>
    <property type="molecule type" value="Genomic_DNA"/>
</dbReference>